<keyword evidence="3" id="KW-1185">Reference proteome</keyword>
<dbReference type="RefSeq" id="WP_086942028.1">
    <property type="nucleotide sequence ID" value="NZ_FONM01000001.1"/>
</dbReference>
<dbReference type="PIRSF" id="PIRSF031503">
    <property type="entry name" value="UCP031503_mp"/>
    <property type="match status" value="1"/>
</dbReference>
<dbReference type="EMBL" id="FWEY01000002">
    <property type="protein sequence ID" value="SLM51173.1"/>
    <property type="molecule type" value="Genomic_DNA"/>
</dbReference>
<feature type="transmembrane region" description="Helical" evidence="1">
    <location>
        <begin position="78"/>
        <end position="97"/>
    </location>
</feature>
<gene>
    <name evidence="2" type="ORF">TPAS_849</name>
</gene>
<evidence type="ECO:0008006" key="4">
    <source>
        <dbReference type="Google" id="ProtNLM"/>
    </source>
</evidence>
<sequence length="253" mass="27905">MSVQLVLALMLLLLMGVVGGRRGISSFLSLFFNFAVLYLLVLLLINGFPALFVTLLACSVVSYINLFYINGVNVKTKAAFIATIVTTFFLLLLIIFVHRFAMIQGFGPEEVEEYTTLSFFVNVDFVQIGICTMITGTIAAITDTAISISSSLHEVHHRNPRLSEKDLFRSGMTIGKDIIGTTTNTLYFSFIGGYLALFLWFRDLSYSFGEALNAKVLVSEVLSMFVIGIGVTGIIPLTAWVTARMLFNESSRA</sequence>
<proteinExistence type="predicted"/>
<feature type="transmembrane region" description="Helical" evidence="1">
    <location>
        <begin position="178"/>
        <end position="201"/>
    </location>
</feature>
<organism evidence="2 3">
    <name type="scientific">Trichococcus pasteurii</name>
    <dbReference type="NCBI Taxonomy" id="43064"/>
    <lineage>
        <taxon>Bacteria</taxon>
        <taxon>Bacillati</taxon>
        <taxon>Bacillota</taxon>
        <taxon>Bacilli</taxon>
        <taxon>Lactobacillales</taxon>
        <taxon>Carnobacteriaceae</taxon>
        <taxon>Trichococcus</taxon>
    </lineage>
</organism>
<feature type="transmembrane region" description="Helical" evidence="1">
    <location>
        <begin position="221"/>
        <end position="243"/>
    </location>
</feature>
<name>A0A1W1IEI3_9LACT</name>
<dbReference type="Pfam" id="PF07907">
    <property type="entry name" value="YibE_F"/>
    <property type="match status" value="1"/>
</dbReference>
<evidence type="ECO:0000256" key="1">
    <source>
        <dbReference type="SAM" id="Phobius"/>
    </source>
</evidence>
<evidence type="ECO:0000313" key="2">
    <source>
        <dbReference type="EMBL" id="SLM51173.1"/>
    </source>
</evidence>
<dbReference type="PANTHER" id="PTHR41771:SF1">
    <property type="entry name" value="MEMBRANE PROTEIN"/>
    <property type="match status" value="1"/>
</dbReference>
<dbReference type="PANTHER" id="PTHR41771">
    <property type="entry name" value="MEMBRANE PROTEIN-RELATED"/>
    <property type="match status" value="1"/>
</dbReference>
<dbReference type="AlphaFoldDB" id="A0A1W1IEI3"/>
<reference evidence="3" key="1">
    <citation type="submission" date="2016-04" db="EMBL/GenBank/DDBJ databases">
        <authorList>
            <person name="Strepis N."/>
        </authorList>
    </citation>
    <scope>NUCLEOTIDE SEQUENCE [LARGE SCALE GENOMIC DNA]</scope>
</reference>
<dbReference type="InterPro" id="IPR014564">
    <property type="entry name" value="UCP031503_TM"/>
</dbReference>
<dbReference type="InterPro" id="IPR012507">
    <property type="entry name" value="YibE_F"/>
</dbReference>
<protein>
    <recommendedName>
        <fullName evidence="4">YibE/F-like protein</fullName>
    </recommendedName>
</protein>
<accession>A0A1W1IEI3</accession>
<keyword evidence="1" id="KW-0812">Transmembrane</keyword>
<evidence type="ECO:0000313" key="3">
    <source>
        <dbReference type="Proteomes" id="UP000195985"/>
    </source>
</evidence>
<keyword evidence="1" id="KW-0472">Membrane</keyword>
<keyword evidence="1" id="KW-1133">Transmembrane helix</keyword>
<dbReference type="Proteomes" id="UP000195985">
    <property type="component" value="Unassembled WGS sequence"/>
</dbReference>
<feature type="transmembrane region" description="Helical" evidence="1">
    <location>
        <begin position="117"/>
        <end position="141"/>
    </location>
</feature>
<feature type="transmembrane region" description="Helical" evidence="1">
    <location>
        <begin position="35"/>
        <end position="66"/>
    </location>
</feature>
<dbReference type="STRING" id="43064.SAMN04488086_10136"/>
<dbReference type="OrthoDB" id="2414035at2"/>